<evidence type="ECO:0000256" key="1">
    <source>
        <dbReference type="SAM" id="SignalP"/>
    </source>
</evidence>
<feature type="chain" id="PRO_5014805028" evidence="1">
    <location>
        <begin position="27"/>
        <end position="144"/>
    </location>
</feature>
<proteinExistence type="predicted"/>
<sequence>MELRCRSSSGMILLLLLFDSSGRCSSCLLRIASGCCGGVLPSASGPPSAPGPRLGCGIPTGIGGAPCAPGICCACICCSKRGKSGRCCCPMTAFSSDMVICFARSTAVSTCCWCSWERNGTICVMMALSLFEISVCLCISTLRP</sequence>
<accession>A0A2M3ZSH3</accession>
<protein>
    <submittedName>
        <fullName evidence="2">Putative secreted peptide</fullName>
    </submittedName>
</protein>
<keyword evidence="1" id="KW-0732">Signal</keyword>
<dbReference type="AlphaFoldDB" id="A0A2M3ZSH3"/>
<name>A0A2M3ZSH3_9DIPT</name>
<reference evidence="2" key="1">
    <citation type="submission" date="2018-01" db="EMBL/GenBank/DDBJ databases">
        <title>An insight into the sialome of Amazonian anophelines.</title>
        <authorList>
            <person name="Ribeiro J.M."/>
            <person name="Scarpassa V."/>
            <person name="Calvo E."/>
        </authorList>
    </citation>
    <scope>NUCLEOTIDE SEQUENCE</scope>
    <source>
        <tissue evidence="2">Salivary glands</tissue>
    </source>
</reference>
<feature type="signal peptide" evidence="1">
    <location>
        <begin position="1"/>
        <end position="26"/>
    </location>
</feature>
<evidence type="ECO:0000313" key="2">
    <source>
        <dbReference type="EMBL" id="MBW31491.1"/>
    </source>
</evidence>
<organism evidence="2">
    <name type="scientific">Anopheles braziliensis</name>
    <dbReference type="NCBI Taxonomy" id="58242"/>
    <lineage>
        <taxon>Eukaryota</taxon>
        <taxon>Metazoa</taxon>
        <taxon>Ecdysozoa</taxon>
        <taxon>Arthropoda</taxon>
        <taxon>Hexapoda</taxon>
        <taxon>Insecta</taxon>
        <taxon>Pterygota</taxon>
        <taxon>Neoptera</taxon>
        <taxon>Endopterygota</taxon>
        <taxon>Diptera</taxon>
        <taxon>Nematocera</taxon>
        <taxon>Culicoidea</taxon>
        <taxon>Culicidae</taxon>
        <taxon>Anophelinae</taxon>
        <taxon>Anopheles</taxon>
    </lineage>
</organism>
<dbReference type="EMBL" id="GGFM01010740">
    <property type="protein sequence ID" value="MBW31491.1"/>
    <property type="molecule type" value="Transcribed_RNA"/>
</dbReference>